<keyword evidence="6" id="KW-0067">ATP-binding</keyword>
<evidence type="ECO:0000256" key="1">
    <source>
        <dbReference type="ARBA" id="ARBA00012513"/>
    </source>
</evidence>
<accession>A0ABT3C962</accession>
<dbReference type="PROSITE" id="PS50011">
    <property type="entry name" value="PROTEIN_KINASE_DOM"/>
    <property type="match status" value="1"/>
</dbReference>
<organism evidence="9 10">
    <name type="scientific">Mycolicibacterium komossense</name>
    <dbReference type="NCBI Taxonomy" id="1779"/>
    <lineage>
        <taxon>Bacteria</taxon>
        <taxon>Bacillati</taxon>
        <taxon>Actinomycetota</taxon>
        <taxon>Actinomycetes</taxon>
        <taxon>Mycobacteriales</taxon>
        <taxon>Mycobacteriaceae</taxon>
        <taxon>Mycolicibacterium</taxon>
    </lineage>
</organism>
<dbReference type="InterPro" id="IPR011009">
    <property type="entry name" value="Kinase-like_dom_sf"/>
</dbReference>
<name>A0ABT3C962_9MYCO</name>
<evidence type="ECO:0000256" key="5">
    <source>
        <dbReference type="ARBA" id="ARBA00022777"/>
    </source>
</evidence>
<evidence type="ECO:0000256" key="4">
    <source>
        <dbReference type="ARBA" id="ARBA00022741"/>
    </source>
</evidence>
<evidence type="ECO:0000256" key="2">
    <source>
        <dbReference type="ARBA" id="ARBA00022527"/>
    </source>
</evidence>
<dbReference type="CDD" id="cd14014">
    <property type="entry name" value="STKc_PknB_like"/>
    <property type="match status" value="1"/>
</dbReference>
<dbReference type="EMBL" id="JACKTY010000020">
    <property type="protein sequence ID" value="MCV7226018.1"/>
    <property type="molecule type" value="Genomic_DNA"/>
</dbReference>
<keyword evidence="2 9" id="KW-0723">Serine/threonine-protein kinase</keyword>
<dbReference type="InterPro" id="IPR008271">
    <property type="entry name" value="Ser/Thr_kinase_AS"/>
</dbReference>
<evidence type="ECO:0000259" key="8">
    <source>
        <dbReference type="PROSITE" id="PS50011"/>
    </source>
</evidence>
<dbReference type="GO" id="GO:0004674">
    <property type="term" value="F:protein serine/threonine kinase activity"/>
    <property type="evidence" value="ECO:0007669"/>
    <property type="project" value="UniProtKB-KW"/>
</dbReference>
<keyword evidence="7" id="KW-0472">Membrane</keyword>
<dbReference type="Gene3D" id="3.30.200.20">
    <property type="entry name" value="Phosphorylase Kinase, domain 1"/>
    <property type="match status" value="1"/>
</dbReference>
<dbReference type="SMART" id="SM00220">
    <property type="entry name" value="S_TKc"/>
    <property type="match status" value="1"/>
</dbReference>
<dbReference type="PROSITE" id="PS00108">
    <property type="entry name" value="PROTEIN_KINASE_ST"/>
    <property type="match status" value="1"/>
</dbReference>
<feature type="transmembrane region" description="Helical" evidence="7">
    <location>
        <begin position="314"/>
        <end position="337"/>
    </location>
</feature>
<dbReference type="RefSeq" id="WP_264066852.1">
    <property type="nucleotide sequence ID" value="NZ_JACKTY010000020.1"/>
</dbReference>
<keyword evidence="7" id="KW-1133">Transmembrane helix</keyword>
<keyword evidence="5 9" id="KW-0418">Kinase</keyword>
<dbReference type="PANTHER" id="PTHR43289:SF6">
    <property type="entry name" value="SERINE_THREONINE-PROTEIN KINASE NEKL-3"/>
    <property type="match status" value="1"/>
</dbReference>
<comment type="caution">
    <text evidence="9">The sequence shown here is derived from an EMBL/GenBank/DDBJ whole genome shotgun (WGS) entry which is preliminary data.</text>
</comment>
<dbReference type="Gene3D" id="1.10.510.10">
    <property type="entry name" value="Transferase(Phosphotransferase) domain 1"/>
    <property type="match status" value="1"/>
</dbReference>
<protein>
    <recommendedName>
        <fullName evidence="1">non-specific serine/threonine protein kinase</fullName>
        <ecNumber evidence="1">2.7.11.1</ecNumber>
    </recommendedName>
</protein>
<evidence type="ECO:0000313" key="9">
    <source>
        <dbReference type="EMBL" id="MCV7226018.1"/>
    </source>
</evidence>
<reference evidence="9 10" key="1">
    <citation type="journal article" date="2022" name="BMC Genomics">
        <title>Comparative genome analysis of mycobacteria focusing on tRNA and non-coding RNA.</title>
        <authorList>
            <person name="Behra P.R.K."/>
            <person name="Pettersson B.M.F."/>
            <person name="Ramesh M."/>
            <person name="Das S."/>
            <person name="Dasgupta S."/>
            <person name="Kirsebom L.A."/>
        </authorList>
    </citation>
    <scope>NUCLEOTIDE SEQUENCE [LARGE SCALE GENOMIC DNA]</scope>
    <source>
        <strain evidence="9 10">DSM 44078</strain>
    </source>
</reference>
<keyword evidence="4" id="KW-0547">Nucleotide-binding</keyword>
<dbReference type="Pfam" id="PF00069">
    <property type="entry name" value="Pkinase"/>
    <property type="match status" value="1"/>
</dbReference>
<evidence type="ECO:0000313" key="10">
    <source>
        <dbReference type="Proteomes" id="UP001526201"/>
    </source>
</evidence>
<gene>
    <name evidence="9" type="ORF">H7J73_08225</name>
</gene>
<keyword evidence="3" id="KW-0808">Transferase</keyword>
<feature type="domain" description="Protein kinase" evidence="8">
    <location>
        <begin position="12"/>
        <end position="295"/>
    </location>
</feature>
<evidence type="ECO:0000256" key="7">
    <source>
        <dbReference type="SAM" id="Phobius"/>
    </source>
</evidence>
<keyword evidence="7" id="KW-0812">Transmembrane</keyword>
<dbReference type="InterPro" id="IPR000719">
    <property type="entry name" value="Prot_kinase_dom"/>
</dbReference>
<dbReference type="PANTHER" id="PTHR43289">
    <property type="entry name" value="MITOGEN-ACTIVATED PROTEIN KINASE KINASE KINASE 20-RELATED"/>
    <property type="match status" value="1"/>
</dbReference>
<dbReference type="EC" id="2.7.11.1" evidence="1"/>
<sequence length="461" mass="48821">MPLGDGQLFAGYTVVQRLGSGAMGEVYLVQHPRLPRRDALKVLPAEFTTDDEYRSRFHREADVAATLWHPHIVGVHDRGEFEGQLWISMDYVEGTDVARLQQERYSAGMPPNDVVRIITAVADALDYAHQNQLLHRDVKPANILLSRPELGKERVLLADFGIARRIDDSSGLTGTSMTVGTVAYAAPEQLMGQTMDGRADQYALAATAFHLLTGTTLFQHPNQAAVISQHLTSPPPPIAARRPELSNLDPVFAKALAKAPEDRYASCMEFAEALGRQIGGESGGDQATMAAHPVTSPHRRHAAATAAPTMRRPAILGAVGALGLVLIGGTVAAVIVTKNNRHEAAARPAPTPAASAASPAPGTGAPAVPVVLIGADCETLGAAGQSTSGQTAYCARLASTGDTMWSLYNGQVPSPTVTPGPTDQVYPPGIEEQVAVCMQQTGHPRVQCRDEIREGNLTGPA</sequence>
<evidence type="ECO:0000256" key="3">
    <source>
        <dbReference type="ARBA" id="ARBA00022679"/>
    </source>
</evidence>
<proteinExistence type="predicted"/>
<dbReference type="Proteomes" id="UP001526201">
    <property type="component" value="Unassembled WGS sequence"/>
</dbReference>
<keyword evidence="10" id="KW-1185">Reference proteome</keyword>
<evidence type="ECO:0000256" key="6">
    <source>
        <dbReference type="ARBA" id="ARBA00022840"/>
    </source>
</evidence>
<dbReference type="SUPFAM" id="SSF56112">
    <property type="entry name" value="Protein kinase-like (PK-like)"/>
    <property type="match status" value="1"/>
</dbReference>